<evidence type="ECO:0000313" key="2">
    <source>
        <dbReference type="Proteomes" id="UP001497522"/>
    </source>
</evidence>
<protein>
    <submittedName>
        <fullName evidence="1">Uncharacterized protein</fullName>
    </submittedName>
</protein>
<keyword evidence="2" id="KW-1185">Reference proteome</keyword>
<dbReference type="Proteomes" id="UP001497522">
    <property type="component" value="Chromosome 19"/>
</dbReference>
<dbReference type="EMBL" id="OZ023720">
    <property type="protein sequence ID" value="CAK9870128.1"/>
    <property type="molecule type" value="Genomic_DNA"/>
</dbReference>
<sequence>MLVYAKGSRSPQLYVGQFSYGDVIVGFKSDFEEEALDPVVITLLIGALRSPTDAVFGEAVLCWTIQDPVVNSCLIGPVQQM</sequence>
<proteinExistence type="predicted"/>
<name>A0ABP1B4V4_9BRYO</name>
<organism evidence="1 2">
    <name type="scientific">Sphagnum jensenii</name>
    <dbReference type="NCBI Taxonomy" id="128206"/>
    <lineage>
        <taxon>Eukaryota</taxon>
        <taxon>Viridiplantae</taxon>
        <taxon>Streptophyta</taxon>
        <taxon>Embryophyta</taxon>
        <taxon>Bryophyta</taxon>
        <taxon>Sphagnophytina</taxon>
        <taxon>Sphagnopsida</taxon>
        <taxon>Sphagnales</taxon>
        <taxon>Sphagnaceae</taxon>
        <taxon>Sphagnum</taxon>
    </lineage>
</organism>
<gene>
    <name evidence="1" type="ORF">CSSPJE1EN2_LOCUS12865</name>
</gene>
<evidence type="ECO:0000313" key="1">
    <source>
        <dbReference type="EMBL" id="CAK9870128.1"/>
    </source>
</evidence>
<reference evidence="1" key="1">
    <citation type="submission" date="2024-03" db="EMBL/GenBank/DDBJ databases">
        <authorList>
            <consortium name="ELIXIR-Norway"/>
            <consortium name="Elixir Norway"/>
        </authorList>
    </citation>
    <scope>NUCLEOTIDE SEQUENCE</scope>
</reference>
<accession>A0ABP1B4V4</accession>